<sequence>MDGRKKANTNDKKVDKFKKAYNIVSKIAQFIVGDSLSIQLKEYKVSFSYIIDNTTDYLKLPNIQEVKIIEKVNELKNINNTLLERLFNFWLRRNKQLLYWHMIFLLVNTILLIINWDNVVNLSNLIVEILVKWKGEIVSMYCS</sequence>
<organism evidence="2 3">
    <name type="scientific">Ehrlichia cf. muris str. EmCRT</name>
    <dbReference type="NCBI Taxonomy" id="1359167"/>
    <lineage>
        <taxon>Bacteria</taxon>
        <taxon>Pseudomonadati</taxon>
        <taxon>Pseudomonadota</taxon>
        <taxon>Alphaproteobacteria</taxon>
        <taxon>Rickettsiales</taxon>
        <taxon>Anaplasmataceae</taxon>
        <taxon>Ehrlichia</taxon>
    </lineage>
</organism>
<keyword evidence="1" id="KW-1133">Transmembrane helix</keyword>
<dbReference type="AlphaFoldDB" id="A0A0F3NFC8"/>
<dbReference type="PATRIC" id="fig|1359167.3.peg.520"/>
<gene>
    <name evidence="2" type="ORF">EMUCRT_0534</name>
</gene>
<evidence type="ECO:0000256" key="1">
    <source>
        <dbReference type="SAM" id="Phobius"/>
    </source>
</evidence>
<proteinExistence type="predicted"/>
<reference evidence="2 3" key="1">
    <citation type="submission" date="2015-02" db="EMBL/GenBank/DDBJ databases">
        <title>Genome Sequencing of Rickettsiales.</title>
        <authorList>
            <person name="Daugherty S.C."/>
            <person name="Su Q."/>
            <person name="Abolude K."/>
            <person name="Beier-Sexton M."/>
            <person name="Carlyon J.A."/>
            <person name="Carter R."/>
            <person name="Day N.P."/>
            <person name="Dumler S.J."/>
            <person name="Dyachenko V."/>
            <person name="Godinez A."/>
            <person name="Kurtti T.J."/>
            <person name="Lichay M."/>
            <person name="Mullins K.E."/>
            <person name="Ott S."/>
            <person name="Pappas-Brown V."/>
            <person name="Paris D.H."/>
            <person name="Patel P."/>
            <person name="Richards A.L."/>
            <person name="Sadzewicz L."/>
            <person name="Sears K."/>
            <person name="Seidman D."/>
            <person name="Sengamalay N."/>
            <person name="Stenos J."/>
            <person name="Tallon L.J."/>
            <person name="Vincent G."/>
            <person name="Fraser C.M."/>
            <person name="Munderloh U."/>
            <person name="Dunning-Hotopp J.C."/>
        </authorList>
    </citation>
    <scope>NUCLEOTIDE SEQUENCE [LARGE SCALE GENOMIC DNA]</scope>
    <source>
        <strain evidence="2 3">EmCRT</strain>
    </source>
</reference>
<feature type="transmembrane region" description="Helical" evidence="1">
    <location>
        <begin position="97"/>
        <end position="116"/>
    </location>
</feature>
<keyword evidence="1" id="KW-0812">Transmembrane</keyword>
<keyword evidence="1" id="KW-0472">Membrane</keyword>
<evidence type="ECO:0000313" key="3">
    <source>
        <dbReference type="Proteomes" id="UP000033546"/>
    </source>
</evidence>
<dbReference type="RefSeq" id="WP_045804866.1">
    <property type="nucleotide sequence ID" value="NZ_LANU01000002.1"/>
</dbReference>
<protein>
    <submittedName>
        <fullName evidence="2">Uncharacterized protein</fullName>
    </submittedName>
</protein>
<dbReference type="EMBL" id="LANU01000002">
    <property type="protein sequence ID" value="KJV65589.1"/>
    <property type="molecule type" value="Genomic_DNA"/>
</dbReference>
<dbReference type="Proteomes" id="UP000033546">
    <property type="component" value="Unassembled WGS sequence"/>
</dbReference>
<accession>A0A0F3NFC8</accession>
<name>A0A0F3NFC8_9RICK</name>
<comment type="caution">
    <text evidence="2">The sequence shown here is derived from an EMBL/GenBank/DDBJ whole genome shotgun (WGS) entry which is preliminary data.</text>
</comment>
<evidence type="ECO:0000313" key="2">
    <source>
        <dbReference type="EMBL" id="KJV65589.1"/>
    </source>
</evidence>